<feature type="region of interest" description="Disordered" evidence="7">
    <location>
        <begin position="1"/>
        <end position="39"/>
    </location>
</feature>
<evidence type="ECO:0000256" key="5">
    <source>
        <dbReference type="ARBA" id="ARBA00022989"/>
    </source>
</evidence>
<evidence type="ECO:0000313" key="12">
    <source>
        <dbReference type="WBParaSite" id="nRc.2.0.1.t47947-RA"/>
    </source>
</evidence>
<dbReference type="Gene3D" id="3.30.70.1350">
    <property type="entry name" value="Cation efflux protein, cytoplasmic domain"/>
    <property type="match status" value="1"/>
</dbReference>
<feature type="compositionally biased region" description="Basic residues" evidence="7">
    <location>
        <begin position="11"/>
        <end position="23"/>
    </location>
</feature>
<reference evidence="12" key="1">
    <citation type="submission" date="2022-11" db="UniProtKB">
        <authorList>
            <consortium name="WormBaseParasite"/>
        </authorList>
    </citation>
    <scope>IDENTIFICATION</scope>
</reference>
<keyword evidence="3" id="KW-0813">Transport</keyword>
<dbReference type="OMA" id="QKVDTCR"/>
<feature type="transmembrane region" description="Helical" evidence="8">
    <location>
        <begin position="128"/>
        <end position="150"/>
    </location>
</feature>
<dbReference type="Pfam" id="PF16916">
    <property type="entry name" value="ZT_dimer"/>
    <property type="match status" value="1"/>
</dbReference>
<dbReference type="InterPro" id="IPR027470">
    <property type="entry name" value="Cation_efflux_CTD"/>
</dbReference>
<evidence type="ECO:0000256" key="7">
    <source>
        <dbReference type="SAM" id="MobiDB-lite"/>
    </source>
</evidence>
<name>A0A915LAT1_ROMCU</name>
<dbReference type="PANTHER" id="PTHR43840:SF13">
    <property type="entry name" value="CATION EFFLUX PROTEIN CYTOPLASMIC DOMAIN-CONTAINING PROTEIN"/>
    <property type="match status" value="1"/>
</dbReference>
<feature type="transmembrane region" description="Helical" evidence="8">
    <location>
        <begin position="272"/>
        <end position="289"/>
    </location>
</feature>
<accession>A0A915LAT1</accession>
<dbReference type="InterPro" id="IPR036837">
    <property type="entry name" value="Cation_efflux_CTD_sf"/>
</dbReference>
<keyword evidence="5 8" id="KW-1133">Transmembrane helix</keyword>
<evidence type="ECO:0000256" key="2">
    <source>
        <dbReference type="ARBA" id="ARBA00008873"/>
    </source>
</evidence>
<keyword evidence="4 8" id="KW-0812">Transmembrane</keyword>
<feature type="domain" description="Cation efflux protein transmembrane" evidence="9">
    <location>
        <begin position="130"/>
        <end position="319"/>
    </location>
</feature>
<comment type="similarity">
    <text evidence="2">Belongs to the cation diffusion facilitator (CDF) transporter (TC 2.A.4) family. SLC30A subfamily.</text>
</comment>
<proteinExistence type="inferred from homology"/>
<dbReference type="AlphaFoldDB" id="A0A915LAT1"/>
<evidence type="ECO:0000259" key="9">
    <source>
        <dbReference type="Pfam" id="PF01545"/>
    </source>
</evidence>
<dbReference type="GO" id="GO:0008324">
    <property type="term" value="F:monoatomic cation transmembrane transporter activity"/>
    <property type="evidence" value="ECO:0007669"/>
    <property type="project" value="InterPro"/>
</dbReference>
<dbReference type="PANTHER" id="PTHR43840">
    <property type="entry name" value="MITOCHONDRIAL METAL TRANSPORTER 1-RELATED"/>
    <property type="match status" value="1"/>
</dbReference>
<dbReference type="InterPro" id="IPR058533">
    <property type="entry name" value="Cation_efflux_TM"/>
</dbReference>
<evidence type="ECO:0000256" key="1">
    <source>
        <dbReference type="ARBA" id="ARBA00004141"/>
    </source>
</evidence>
<dbReference type="FunFam" id="1.20.1510.10:FF:000005">
    <property type="entry name" value="Putative Cation diffusion facilitator 1"/>
    <property type="match status" value="1"/>
</dbReference>
<keyword evidence="11" id="KW-1185">Reference proteome</keyword>
<evidence type="ECO:0000313" key="11">
    <source>
        <dbReference type="Proteomes" id="UP000887565"/>
    </source>
</evidence>
<evidence type="ECO:0000256" key="3">
    <source>
        <dbReference type="ARBA" id="ARBA00022448"/>
    </source>
</evidence>
<feature type="transmembrane region" description="Helical" evidence="8">
    <location>
        <begin position="295"/>
        <end position="312"/>
    </location>
</feature>
<evidence type="ECO:0000256" key="4">
    <source>
        <dbReference type="ARBA" id="ARBA00022692"/>
    </source>
</evidence>
<dbReference type="InterPro" id="IPR027469">
    <property type="entry name" value="Cation_efflux_TMD_sf"/>
</dbReference>
<dbReference type="WBParaSite" id="nRc.2.0.1.t47947-RA">
    <property type="protein sequence ID" value="nRc.2.0.1.t47947-RA"/>
    <property type="gene ID" value="nRc.2.0.1.g47947"/>
</dbReference>
<protein>
    <submittedName>
        <fullName evidence="12">Cation efflux protein cytoplasmic domain-containing protein</fullName>
    </submittedName>
</protein>
<dbReference type="Proteomes" id="UP000887565">
    <property type="component" value="Unplaced"/>
</dbReference>
<dbReference type="GO" id="GO:0016020">
    <property type="term" value="C:membrane"/>
    <property type="evidence" value="ECO:0007669"/>
    <property type="project" value="UniProtKB-SubCell"/>
</dbReference>
<feature type="transmembrane region" description="Helical" evidence="8">
    <location>
        <begin position="198"/>
        <end position="215"/>
    </location>
</feature>
<dbReference type="Gene3D" id="1.20.1510.10">
    <property type="entry name" value="Cation efflux protein transmembrane domain"/>
    <property type="match status" value="1"/>
</dbReference>
<organism evidence="11 12">
    <name type="scientific">Romanomermis culicivorax</name>
    <name type="common">Nematode worm</name>
    <dbReference type="NCBI Taxonomy" id="13658"/>
    <lineage>
        <taxon>Eukaryota</taxon>
        <taxon>Metazoa</taxon>
        <taxon>Ecdysozoa</taxon>
        <taxon>Nematoda</taxon>
        <taxon>Enoplea</taxon>
        <taxon>Dorylaimia</taxon>
        <taxon>Mermithida</taxon>
        <taxon>Mermithoidea</taxon>
        <taxon>Mermithidae</taxon>
        <taxon>Romanomermis</taxon>
    </lineage>
</organism>
<comment type="subcellular location">
    <subcellularLocation>
        <location evidence="1">Membrane</location>
        <topology evidence="1">Multi-pass membrane protein</topology>
    </subcellularLocation>
</comment>
<dbReference type="Pfam" id="PF01545">
    <property type="entry name" value="Cation_efflux"/>
    <property type="match status" value="1"/>
</dbReference>
<dbReference type="SUPFAM" id="SSF161111">
    <property type="entry name" value="Cation efflux protein transmembrane domain-like"/>
    <property type="match status" value="1"/>
</dbReference>
<sequence>MAAGNTTNFPKLRKNIVKSKRTGSKTSEGTLSNDEKSSTTATAATNLAMGSAWLADKTKFFEKLTKRAKNRKCREYYSGQVELLNNIVEDRTHIKKFVEKNTMIATESMKSSRRNEDTVDRSRCRVRFVVISSLYVNVSLAVIKAVASILSGSLAIISSLIDSTLDLVSGAVTYYTMREIRRRDPYLYPRGCTRMEPLGSVIVSVIMGVANIHIISKSCESMAAGDLSINVEWPTIVMMSLTILAKLILFLCCKWANHSQLDTLKLDHRNDCISNTVAIGCACLATYFWKYFDPIGAILVSGYICITWFFSGRQHMRILSGRAAKPEFYCRILHVALDHQPNFVRQIDTLKVYHMGSQFLVELDIVLDKDMPVHQAHDISELLQRKIEYLPYVERAFVHVDHESNHNPEEEHKVV</sequence>
<evidence type="ECO:0000256" key="6">
    <source>
        <dbReference type="ARBA" id="ARBA00023136"/>
    </source>
</evidence>
<evidence type="ECO:0000259" key="10">
    <source>
        <dbReference type="Pfam" id="PF16916"/>
    </source>
</evidence>
<keyword evidence="6 8" id="KW-0472">Membrane</keyword>
<dbReference type="InterPro" id="IPR050291">
    <property type="entry name" value="CDF_Transporter"/>
</dbReference>
<evidence type="ECO:0000256" key="8">
    <source>
        <dbReference type="SAM" id="Phobius"/>
    </source>
</evidence>
<dbReference type="NCBIfam" id="TIGR01297">
    <property type="entry name" value="CDF"/>
    <property type="match status" value="1"/>
</dbReference>
<dbReference type="InterPro" id="IPR002524">
    <property type="entry name" value="Cation_efflux"/>
</dbReference>
<feature type="domain" description="Cation efflux protein cytoplasmic" evidence="10">
    <location>
        <begin position="326"/>
        <end position="402"/>
    </location>
</feature>
<feature type="transmembrane region" description="Helical" evidence="8">
    <location>
        <begin position="156"/>
        <end position="177"/>
    </location>
</feature>
<feature type="transmembrane region" description="Helical" evidence="8">
    <location>
        <begin position="235"/>
        <end position="252"/>
    </location>
</feature>
<dbReference type="SUPFAM" id="SSF160240">
    <property type="entry name" value="Cation efflux protein cytoplasmic domain-like"/>
    <property type="match status" value="1"/>
</dbReference>